<evidence type="ECO:0008006" key="3">
    <source>
        <dbReference type="Google" id="ProtNLM"/>
    </source>
</evidence>
<name>A0A420XS26_9ACTN</name>
<keyword evidence="2" id="KW-1185">Reference proteome</keyword>
<proteinExistence type="predicted"/>
<dbReference type="OrthoDB" id="2539613at2"/>
<accession>A0A420XS26</accession>
<dbReference type="InterPro" id="IPR029063">
    <property type="entry name" value="SAM-dependent_MTases_sf"/>
</dbReference>
<reference evidence="1 2" key="1">
    <citation type="submission" date="2018-10" db="EMBL/GenBank/DDBJ databases">
        <title>Genomic Encyclopedia of Archaeal and Bacterial Type Strains, Phase II (KMG-II): from individual species to whole genera.</title>
        <authorList>
            <person name="Goeker M."/>
        </authorList>
    </citation>
    <scope>NUCLEOTIDE SEQUENCE [LARGE SCALE GENOMIC DNA]</scope>
    <source>
        <strain evidence="1 2">RP-AC37</strain>
    </source>
</reference>
<dbReference type="SUPFAM" id="SSF53335">
    <property type="entry name" value="S-adenosyl-L-methionine-dependent methyltransferases"/>
    <property type="match status" value="1"/>
</dbReference>
<dbReference type="RefSeq" id="WP_121192640.1">
    <property type="nucleotide sequence ID" value="NZ_RBWV01000010.1"/>
</dbReference>
<dbReference type="InParanoid" id="A0A420XS26"/>
<sequence>MSRRDARPPRRRDAAAEAWLQGRPPLEELRAAYPQVWEQVEAEMAGLVARGDVEELKAYVHRVAAGGGAASVEDEVRRQMMVAALRTTCLSLASGGPDGPVRLGRVEGRVMQRLLFARGLERKPVSMRWFSLLWPRLRTRRRLMPLVGPKGVYCFYSRELVAALAREVGDRSCLEIAAGDGTLSRFLREAGVDVTATDDHSWSSAVEFPDDVVRVDAVTALRRYEPAVVVCSWPPAGNRFERAVFTTRSVQTYVVIASRHEFAAGAFDDYRAQAAFEWAEVPSLSRLVLPPELDSAVYVFRRRGSTSS</sequence>
<gene>
    <name evidence="1" type="ORF">CLV35_1314</name>
</gene>
<protein>
    <recommendedName>
        <fullName evidence="3">SAM-dependent methyltransferase</fullName>
    </recommendedName>
</protein>
<evidence type="ECO:0000313" key="2">
    <source>
        <dbReference type="Proteomes" id="UP000281955"/>
    </source>
</evidence>
<dbReference type="Proteomes" id="UP000281955">
    <property type="component" value="Unassembled WGS sequence"/>
</dbReference>
<evidence type="ECO:0000313" key="1">
    <source>
        <dbReference type="EMBL" id="RKS77620.1"/>
    </source>
</evidence>
<organism evidence="1 2">
    <name type="scientific">Motilibacter peucedani</name>
    <dbReference type="NCBI Taxonomy" id="598650"/>
    <lineage>
        <taxon>Bacteria</taxon>
        <taxon>Bacillati</taxon>
        <taxon>Actinomycetota</taxon>
        <taxon>Actinomycetes</taxon>
        <taxon>Motilibacterales</taxon>
        <taxon>Motilibacteraceae</taxon>
        <taxon>Motilibacter</taxon>
    </lineage>
</organism>
<comment type="caution">
    <text evidence="1">The sequence shown here is derived from an EMBL/GenBank/DDBJ whole genome shotgun (WGS) entry which is preliminary data.</text>
</comment>
<dbReference type="AlphaFoldDB" id="A0A420XS26"/>
<dbReference type="EMBL" id="RBWV01000010">
    <property type="protein sequence ID" value="RKS77620.1"/>
    <property type="molecule type" value="Genomic_DNA"/>
</dbReference>